<sequence length="514" mass="55615">MSGVSGSTNCKAPYWAFPIKNNTIGDGVALNRGLPVSIGGQPQGMRLTFFWNNTIIENGEDCRSLTNGASNATSCVGRSGGVFFVEKSPTWKAAPDGGWNGSTIDPVNNATYQETSHILRGWDTATFSGDIQVPGYPLALWTETYISNRTALGLGSNDSSTIKAFVKAGLFDEVPGEVGIFMASRSELHSTDGEIVFGGYDTSRVNGSFTWFPIGNRFAGLNCPFQVLVDGATLVTSNSSNSLLPSSGFSKIPFCIDPVQNAFTFTQEMWQTWTNLTKHPKATDDSPPYTEQTYPWSSESLMGELQIKMSNDQGQAYTSTIPHFEMVSHERYQNSKGLYTVTNTSRAMSAVVSPEGGMLNVPLLGGVFLSQNYMVIDWAAGRFGLAPASIQPWDSSKRNIAAFCSNPPKKSSHTTAIAVSVVLGSLLLISALLLAWFWRRRKSRKSQAAELEALAVRSDPTNPFTGDVELSDKSAHEFPCVHEADSSLAPIEMDGTDAYSKGPGDRKYELASPT</sequence>
<evidence type="ECO:0000313" key="2">
    <source>
        <dbReference type="Proteomes" id="UP000799755"/>
    </source>
</evidence>
<gene>
    <name evidence="1" type="ORF">BDR25DRAFT_308117</name>
</gene>
<keyword evidence="2" id="KW-1185">Reference proteome</keyword>
<dbReference type="EMBL" id="MU003561">
    <property type="protein sequence ID" value="KAF2462858.1"/>
    <property type="molecule type" value="Genomic_DNA"/>
</dbReference>
<organism evidence="1 2">
    <name type="scientific">Lindgomyces ingoldianus</name>
    <dbReference type="NCBI Taxonomy" id="673940"/>
    <lineage>
        <taxon>Eukaryota</taxon>
        <taxon>Fungi</taxon>
        <taxon>Dikarya</taxon>
        <taxon>Ascomycota</taxon>
        <taxon>Pezizomycotina</taxon>
        <taxon>Dothideomycetes</taxon>
        <taxon>Pleosporomycetidae</taxon>
        <taxon>Pleosporales</taxon>
        <taxon>Lindgomycetaceae</taxon>
        <taxon>Lindgomyces</taxon>
    </lineage>
</organism>
<dbReference type="Proteomes" id="UP000799755">
    <property type="component" value="Unassembled WGS sequence"/>
</dbReference>
<accession>A0ACB6Q7L8</accession>
<protein>
    <submittedName>
        <fullName evidence="1">Uncharacterized protein</fullName>
    </submittedName>
</protein>
<comment type="caution">
    <text evidence="1">The sequence shown here is derived from an EMBL/GenBank/DDBJ whole genome shotgun (WGS) entry which is preliminary data.</text>
</comment>
<proteinExistence type="predicted"/>
<evidence type="ECO:0000313" key="1">
    <source>
        <dbReference type="EMBL" id="KAF2462858.1"/>
    </source>
</evidence>
<reference evidence="1" key="1">
    <citation type="journal article" date="2020" name="Stud. Mycol.">
        <title>101 Dothideomycetes genomes: a test case for predicting lifestyles and emergence of pathogens.</title>
        <authorList>
            <person name="Haridas S."/>
            <person name="Albert R."/>
            <person name="Binder M."/>
            <person name="Bloem J."/>
            <person name="Labutti K."/>
            <person name="Salamov A."/>
            <person name="Andreopoulos B."/>
            <person name="Baker S."/>
            <person name="Barry K."/>
            <person name="Bills G."/>
            <person name="Bluhm B."/>
            <person name="Cannon C."/>
            <person name="Castanera R."/>
            <person name="Culley D."/>
            <person name="Daum C."/>
            <person name="Ezra D."/>
            <person name="Gonzalez J."/>
            <person name="Henrissat B."/>
            <person name="Kuo A."/>
            <person name="Liang C."/>
            <person name="Lipzen A."/>
            <person name="Lutzoni F."/>
            <person name="Magnuson J."/>
            <person name="Mondo S."/>
            <person name="Nolan M."/>
            <person name="Ohm R."/>
            <person name="Pangilinan J."/>
            <person name="Park H.-J."/>
            <person name="Ramirez L."/>
            <person name="Alfaro M."/>
            <person name="Sun H."/>
            <person name="Tritt A."/>
            <person name="Yoshinaga Y."/>
            <person name="Zwiers L.-H."/>
            <person name="Turgeon B."/>
            <person name="Goodwin S."/>
            <person name="Spatafora J."/>
            <person name="Crous P."/>
            <person name="Grigoriev I."/>
        </authorList>
    </citation>
    <scope>NUCLEOTIDE SEQUENCE</scope>
    <source>
        <strain evidence="1">ATCC 200398</strain>
    </source>
</reference>
<name>A0ACB6Q7L8_9PLEO</name>